<keyword evidence="2" id="KW-0812">Transmembrane</keyword>
<organism evidence="4 5">
    <name type="scientific">Pseudallescheria apiosperma</name>
    <name type="common">Scedosporium apiospermum</name>
    <dbReference type="NCBI Taxonomy" id="563466"/>
    <lineage>
        <taxon>Eukaryota</taxon>
        <taxon>Fungi</taxon>
        <taxon>Dikarya</taxon>
        <taxon>Ascomycota</taxon>
        <taxon>Pezizomycotina</taxon>
        <taxon>Sordariomycetes</taxon>
        <taxon>Hypocreomycetidae</taxon>
        <taxon>Microascales</taxon>
        <taxon>Microascaceae</taxon>
        <taxon>Scedosporium</taxon>
    </lineage>
</organism>
<name>A0A084GH28_PSEDA</name>
<dbReference type="PANTHER" id="PTHR33741">
    <property type="entry name" value="TRANSMEMBRANE PROTEIN DDB_G0269096-RELATED"/>
    <property type="match status" value="1"/>
</dbReference>
<dbReference type="OrthoDB" id="2016548at2759"/>
<keyword evidence="5" id="KW-1185">Reference proteome</keyword>
<comment type="caution">
    <text evidence="4">The sequence shown here is derived from an EMBL/GenBank/DDBJ whole genome shotgun (WGS) entry which is preliminary data.</text>
</comment>
<feature type="transmembrane region" description="Helical" evidence="2">
    <location>
        <begin position="206"/>
        <end position="226"/>
    </location>
</feature>
<dbReference type="VEuPathDB" id="FungiDB:SAPIO_CDS0468"/>
<feature type="transmembrane region" description="Helical" evidence="2">
    <location>
        <begin position="246"/>
        <end position="268"/>
    </location>
</feature>
<gene>
    <name evidence="4" type="ORF">SAPIO_CDS0468</name>
</gene>
<evidence type="ECO:0000259" key="3">
    <source>
        <dbReference type="Pfam" id="PF04982"/>
    </source>
</evidence>
<dbReference type="HOGENOM" id="CLU_874805_0_0_1"/>
<dbReference type="KEGG" id="sapo:SAPIO_CDS0468"/>
<proteinExistence type="predicted"/>
<dbReference type="EMBL" id="JOWA01000022">
    <property type="protein sequence ID" value="KEZ46640.1"/>
    <property type="molecule type" value="Genomic_DNA"/>
</dbReference>
<evidence type="ECO:0000256" key="2">
    <source>
        <dbReference type="SAM" id="Phobius"/>
    </source>
</evidence>
<evidence type="ECO:0000313" key="5">
    <source>
        <dbReference type="Proteomes" id="UP000028545"/>
    </source>
</evidence>
<sequence length="318" mass="34507">MRHLPTKPPSIAGTPIRGITTNISTSYSSLDSITPLPPPSSHSNKSRPGDLSYDADGVKHDGLENPPHILRRPSRAESHPHVEEEVGCLSRVHSSLPYAIAHFLGHRRTPPARVHPILDLFWAFVGIVCSISLIAVLTQHIPMFVENGAPVIVASFGAAAVLEFQAIQSPFAQPRNIICSQIIASILGVSMSKLFGMLPNHHSVRFIGGALSCAVATVLMGITGTVHPPAGATALIAVVDENCIKLGWYFVPLVLLSCILMFTVALLINNIQKQYPVYWWSPKKQAEAILPKNRDSNFFNASAIEFGEMSQVPKASHR</sequence>
<accession>A0A084GH28</accession>
<feature type="domain" description="HPP transmembrane region" evidence="3">
    <location>
        <begin position="115"/>
        <end position="276"/>
    </location>
</feature>
<feature type="transmembrane region" description="Helical" evidence="2">
    <location>
        <begin position="149"/>
        <end position="167"/>
    </location>
</feature>
<dbReference type="AlphaFoldDB" id="A0A084GH28"/>
<dbReference type="Pfam" id="PF04982">
    <property type="entry name" value="TM_HPP"/>
    <property type="match status" value="1"/>
</dbReference>
<evidence type="ECO:0000313" key="4">
    <source>
        <dbReference type="EMBL" id="KEZ46640.1"/>
    </source>
</evidence>
<dbReference type="GeneID" id="27718620"/>
<evidence type="ECO:0000256" key="1">
    <source>
        <dbReference type="SAM" id="MobiDB-lite"/>
    </source>
</evidence>
<reference evidence="4 5" key="1">
    <citation type="journal article" date="2014" name="Genome Announc.">
        <title>Draft genome sequence of the pathogenic fungus Scedosporium apiospermum.</title>
        <authorList>
            <person name="Vandeputte P."/>
            <person name="Ghamrawi S."/>
            <person name="Rechenmann M."/>
            <person name="Iltis A."/>
            <person name="Giraud S."/>
            <person name="Fleury M."/>
            <person name="Thornton C."/>
            <person name="Delhaes L."/>
            <person name="Meyer W."/>
            <person name="Papon N."/>
            <person name="Bouchara J.P."/>
        </authorList>
    </citation>
    <scope>NUCLEOTIDE SEQUENCE [LARGE SCALE GENOMIC DNA]</scope>
    <source>
        <strain evidence="4 5">IHEM 14462</strain>
    </source>
</reference>
<dbReference type="PANTHER" id="PTHR33741:SF5">
    <property type="entry name" value="TRANSMEMBRANE PROTEIN DDB_G0269096-RELATED"/>
    <property type="match status" value="1"/>
</dbReference>
<dbReference type="RefSeq" id="XP_016646439.1">
    <property type="nucleotide sequence ID" value="XM_016783239.1"/>
</dbReference>
<dbReference type="InterPro" id="IPR058581">
    <property type="entry name" value="TM_HPP"/>
</dbReference>
<feature type="region of interest" description="Disordered" evidence="1">
    <location>
        <begin position="28"/>
        <end position="82"/>
    </location>
</feature>
<keyword evidence="2" id="KW-1133">Transmembrane helix</keyword>
<dbReference type="InterPro" id="IPR007065">
    <property type="entry name" value="HPP"/>
</dbReference>
<dbReference type="Proteomes" id="UP000028545">
    <property type="component" value="Unassembled WGS sequence"/>
</dbReference>
<feature type="transmembrane region" description="Helical" evidence="2">
    <location>
        <begin position="117"/>
        <end position="137"/>
    </location>
</feature>
<keyword evidence="2" id="KW-0472">Membrane</keyword>
<protein>
    <recommendedName>
        <fullName evidence="3">HPP transmembrane region domain-containing protein</fullName>
    </recommendedName>
</protein>